<name>A0ABN8XJE2_9BACT</name>
<dbReference type="RefSeq" id="WP_009059319.1">
    <property type="nucleotide sequence ID" value="NZ_JAHXRZ010000007.1"/>
</dbReference>
<dbReference type="EMBL" id="OX458932">
    <property type="protein sequence ID" value="CAI9086290.1"/>
    <property type="molecule type" value="Genomic_DNA"/>
</dbReference>
<accession>A0ABN8XJE2</accession>
<sequence>MGKTSKEKKKKASFDIRERLLKLLEKAKEKGLPKSRLLPKNHSSEESNKHFNQLIQENKVIKLSERYYLFDYAPSVEKIAGKIEKTLESLFPAEEKPIEYKPISATQLYKKCLNCPKTLFQEALDCLIIDSLLIPLRIGKTRYYLPMALFCKEVKKGTSVINPKKIYKAYEDLLKENKFNNISHVAIASLQKKSGVDLKSLHEWLLEQSRKGLAHLFEGDWALASDIEKQAVMQYEGNKFLRVKLEQPYN</sequence>
<reference evidence="1" key="1">
    <citation type="submission" date="2023-03" db="EMBL/GenBank/DDBJ databases">
        <authorList>
            <person name="Cremers G."/>
            <person name="Picone N."/>
        </authorList>
    </citation>
    <scope>NUCLEOTIDE SEQUENCE</scope>
    <source>
        <strain evidence="1">Sample_alias</strain>
    </source>
</reference>
<keyword evidence="2" id="KW-1185">Reference proteome</keyword>
<gene>
    <name evidence="1" type="ORF">MFUM_1969</name>
</gene>
<proteinExistence type="predicted"/>
<protein>
    <submittedName>
        <fullName evidence="1">Uncharacterized protein</fullName>
    </submittedName>
</protein>
<evidence type="ECO:0000313" key="2">
    <source>
        <dbReference type="Proteomes" id="UP001161497"/>
    </source>
</evidence>
<organism evidence="1 2">
    <name type="scientific">Candidatus Methylacidiphilum fumarolicum</name>
    <dbReference type="NCBI Taxonomy" id="591154"/>
    <lineage>
        <taxon>Bacteria</taxon>
        <taxon>Pseudomonadati</taxon>
        <taxon>Verrucomicrobiota</taxon>
        <taxon>Methylacidiphilae</taxon>
        <taxon>Methylacidiphilales</taxon>
        <taxon>Methylacidiphilaceae</taxon>
        <taxon>Methylacidiphilum (ex Ratnadevi et al. 2023)</taxon>
    </lineage>
</organism>
<evidence type="ECO:0000313" key="1">
    <source>
        <dbReference type="EMBL" id="CAI9086290.1"/>
    </source>
</evidence>
<dbReference type="Proteomes" id="UP001161497">
    <property type="component" value="Chromosome"/>
</dbReference>